<evidence type="ECO:0000256" key="4">
    <source>
        <dbReference type="ARBA" id="ARBA00023136"/>
    </source>
</evidence>
<keyword evidence="3 6" id="KW-0732">Signal</keyword>
<protein>
    <submittedName>
        <fullName evidence="8">SusD family protein</fullName>
    </submittedName>
</protein>
<evidence type="ECO:0000259" key="7">
    <source>
        <dbReference type="Pfam" id="PF07980"/>
    </source>
</evidence>
<reference evidence="8 9" key="1">
    <citation type="journal article" date="2015" name="Science">
        <title>Genetic determinants of in vivo fitness and diet responsiveness in multiple human gut Bacteroides.</title>
        <authorList>
            <person name="Wu M."/>
            <person name="McNulty N.P."/>
            <person name="Rodionov D.A."/>
            <person name="Khoroshkin M.S."/>
            <person name="Griffin N.W."/>
            <person name="Cheng J."/>
            <person name="Latreille P."/>
            <person name="Kerstetter R.A."/>
            <person name="Terrapon N."/>
            <person name="Henrissat B."/>
            <person name="Osterman A.L."/>
            <person name="Gordon J.I."/>
        </authorList>
    </citation>
    <scope>NUCLEOTIDE SEQUENCE [LARGE SCALE GENOMIC DNA]</scope>
    <source>
        <strain evidence="8 9">WH2</strain>
    </source>
</reference>
<organism evidence="8 9">
    <name type="scientific">Bacteroides cellulosilyticus</name>
    <dbReference type="NCBI Taxonomy" id="246787"/>
    <lineage>
        <taxon>Bacteria</taxon>
        <taxon>Pseudomonadati</taxon>
        <taxon>Bacteroidota</taxon>
        <taxon>Bacteroidia</taxon>
        <taxon>Bacteroidales</taxon>
        <taxon>Bacteroidaceae</taxon>
        <taxon>Bacteroides</taxon>
    </lineage>
</organism>
<proteinExistence type="inferred from homology"/>
<dbReference type="Pfam" id="PF07980">
    <property type="entry name" value="SusD_RagB"/>
    <property type="match status" value="1"/>
</dbReference>
<dbReference type="KEGG" id="bcel:BcellWH2_01638"/>
<dbReference type="GO" id="GO:0009279">
    <property type="term" value="C:cell outer membrane"/>
    <property type="evidence" value="ECO:0007669"/>
    <property type="project" value="UniProtKB-SubCell"/>
</dbReference>
<dbReference type="AlphaFoldDB" id="A0A0N7IF09"/>
<evidence type="ECO:0000256" key="2">
    <source>
        <dbReference type="ARBA" id="ARBA00006275"/>
    </source>
</evidence>
<evidence type="ECO:0000313" key="8">
    <source>
        <dbReference type="EMBL" id="ALJ58891.1"/>
    </source>
</evidence>
<evidence type="ECO:0000256" key="5">
    <source>
        <dbReference type="ARBA" id="ARBA00023237"/>
    </source>
</evidence>
<keyword evidence="4" id="KW-0472">Membrane</keyword>
<dbReference type="Proteomes" id="UP000061809">
    <property type="component" value="Chromosome"/>
</dbReference>
<feature type="domain" description="RagB/SusD" evidence="7">
    <location>
        <begin position="341"/>
        <end position="615"/>
    </location>
</feature>
<name>A0A0N7IF09_9BACE</name>
<dbReference type="Gene3D" id="1.25.40.390">
    <property type="match status" value="1"/>
</dbReference>
<gene>
    <name evidence="8" type="ORF">BcellWH2_01638</name>
</gene>
<dbReference type="RefSeq" id="WP_029427902.1">
    <property type="nucleotide sequence ID" value="NZ_CP012801.1"/>
</dbReference>
<dbReference type="PROSITE" id="PS51257">
    <property type="entry name" value="PROKAR_LIPOPROTEIN"/>
    <property type="match status" value="1"/>
</dbReference>
<keyword evidence="5" id="KW-0998">Cell outer membrane</keyword>
<sequence>MKTLYRIALAAIFTMGLTACDDFLDSEPKSSVDPDKYFTEASQLQTYADEIYPRILPGSNYGYYGTDDQYTDNQIPETAPDRFFEGQWKVPYSEGNWSFETIYRLNFFFSEVLPRFGEDLSGSQNTISGDLVSIKHYIGEMYTLRALEYFKRYQNFGDFPIITEPLPDDETALIEASKRMPRNEVARFILSDLDKAAVLMNGKDMVTTRINRDLALLIKSRVALYEGTWLKYFKGTAFVPNGEGWPGKSKEYNANYQYPSGSIENEINYFLDEAISASKEVAEKYKNSLTANTGTLQQNSGDSENPFYEMYAVEDLSSYPEVLLWKQYTYGVSTHGICVGANQGNWALGITRACVQNFLMADGTPVYKNGSYSDGNGVYKGDKTIADVRANRDSRLSVFLKEPGQKNILVDGTSPLSTFYRTEPYPGITDGANQTRATTGYLLRKGGAFDVKHYQDVWAGFVGVVLYRSAEALLNYMEASYEKNGTLDGTAREYWQILRRRAHVSEDIDATIMATDMAKEAENDWGAYSAGRLLTDKTLYNIRRERRSEFLSEGLRYMDVCRWRAMDQMLSTPYIPEGMHLWNTPMEQWYNGLVADGSANATVSQKSDSEYLRPYRRTSTQKCYGGYKWKMAHYLEPIMAKQFLITASDGVTIESSPIYQNPYWKTAADTPAEQ</sequence>
<dbReference type="PATRIC" id="fig|246787.4.peg.1685"/>
<feature type="signal peptide" evidence="6">
    <location>
        <begin position="1"/>
        <end position="19"/>
    </location>
</feature>
<evidence type="ECO:0000256" key="1">
    <source>
        <dbReference type="ARBA" id="ARBA00004442"/>
    </source>
</evidence>
<evidence type="ECO:0000313" key="9">
    <source>
        <dbReference type="Proteomes" id="UP000061809"/>
    </source>
</evidence>
<feature type="chain" id="PRO_5006013383" evidence="6">
    <location>
        <begin position="20"/>
        <end position="674"/>
    </location>
</feature>
<evidence type="ECO:0000256" key="3">
    <source>
        <dbReference type="ARBA" id="ARBA00022729"/>
    </source>
</evidence>
<comment type="similarity">
    <text evidence="2">Belongs to the SusD family.</text>
</comment>
<evidence type="ECO:0000256" key="6">
    <source>
        <dbReference type="SAM" id="SignalP"/>
    </source>
</evidence>
<dbReference type="SUPFAM" id="SSF48452">
    <property type="entry name" value="TPR-like"/>
    <property type="match status" value="1"/>
</dbReference>
<comment type="subcellular location">
    <subcellularLocation>
        <location evidence="1">Cell outer membrane</location>
    </subcellularLocation>
</comment>
<dbReference type="InterPro" id="IPR011990">
    <property type="entry name" value="TPR-like_helical_dom_sf"/>
</dbReference>
<accession>A0A0N7IF09</accession>
<dbReference type="InterPro" id="IPR012944">
    <property type="entry name" value="SusD_RagB_dom"/>
</dbReference>
<dbReference type="EMBL" id="CP012801">
    <property type="protein sequence ID" value="ALJ58891.1"/>
    <property type="molecule type" value="Genomic_DNA"/>
</dbReference>